<feature type="transmembrane region" description="Helical" evidence="1">
    <location>
        <begin position="12"/>
        <end position="33"/>
    </location>
</feature>
<protein>
    <submittedName>
        <fullName evidence="2">Unannotated protein</fullName>
    </submittedName>
</protein>
<keyword evidence="1" id="KW-0812">Transmembrane</keyword>
<name>A0A6J6MV63_9ZZZZ</name>
<evidence type="ECO:0000313" key="2">
    <source>
        <dbReference type="EMBL" id="CAB4677746.1"/>
    </source>
</evidence>
<organism evidence="2">
    <name type="scientific">freshwater metagenome</name>
    <dbReference type="NCBI Taxonomy" id="449393"/>
    <lineage>
        <taxon>unclassified sequences</taxon>
        <taxon>metagenomes</taxon>
        <taxon>ecological metagenomes</taxon>
    </lineage>
</organism>
<accession>A0A6J6MV63</accession>
<keyword evidence="1" id="KW-1133">Transmembrane helix</keyword>
<evidence type="ECO:0000256" key="1">
    <source>
        <dbReference type="SAM" id="Phobius"/>
    </source>
</evidence>
<gene>
    <name evidence="2" type="ORF">UFOPK2373_00025</name>
</gene>
<reference evidence="2" key="1">
    <citation type="submission" date="2020-05" db="EMBL/GenBank/DDBJ databases">
        <authorList>
            <person name="Chiriac C."/>
            <person name="Salcher M."/>
            <person name="Ghai R."/>
            <person name="Kavagutti S V."/>
        </authorList>
    </citation>
    <scope>NUCLEOTIDE SEQUENCE</scope>
</reference>
<dbReference type="EMBL" id="CAEZXL010000002">
    <property type="protein sequence ID" value="CAB4677746.1"/>
    <property type="molecule type" value="Genomic_DNA"/>
</dbReference>
<keyword evidence="1" id="KW-0472">Membrane</keyword>
<dbReference type="AlphaFoldDB" id="A0A6J6MV63"/>
<sequence>MSRWSSDEGTALIWFIALTVLTAMLALTLVSSIDQFLFAKVLKDFTEQFAIACKTLLLVQPNQSLQTASLSLWSQLDTPGFWIESISVEQGATVRVVICGNWSSPVDLVSATREICEVALAR</sequence>
<proteinExistence type="predicted"/>